<protein>
    <submittedName>
        <fullName evidence="2">Uncharacterized protein</fullName>
    </submittedName>
</protein>
<organism evidence="2 3">
    <name type="scientific">Streptococcus equinus</name>
    <name type="common">Streptococcus bovis</name>
    <dbReference type="NCBI Taxonomy" id="1335"/>
    <lineage>
        <taxon>Bacteria</taxon>
        <taxon>Bacillati</taxon>
        <taxon>Bacillota</taxon>
        <taxon>Bacilli</taxon>
        <taxon>Lactobacillales</taxon>
        <taxon>Streptococcaceae</taxon>
        <taxon>Streptococcus</taxon>
    </lineage>
</organism>
<dbReference type="Proteomes" id="UP000182870">
    <property type="component" value="Unassembled WGS sequence"/>
</dbReference>
<feature type="transmembrane region" description="Helical" evidence="1">
    <location>
        <begin position="6"/>
        <end position="22"/>
    </location>
</feature>
<dbReference type="AlphaFoldDB" id="A0A1H0Y1T5"/>
<keyword evidence="1" id="KW-0472">Membrane</keyword>
<name>A0A1H0Y1T5_STREI</name>
<evidence type="ECO:0000313" key="3">
    <source>
        <dbReference type="Proteomes" id="UP000182870"/>
    </source>
</evidence>
<accession>A0A1H0Y1T5</accession>
<evidence type="ECO:0000256" key="1">
    <source>
        <dbReference type="SAM" id="Phobius"/>
    </source>
</evidence>
<evidence type="ECO:0000313" key="2">
    <source>
        <dbReference type="EMBL" id="SDQ09053.1"/>
    </source>
</evidence>
<sequence length="89" mass="10671">MLVDIFLWLVFAFLVVVCFVWVDKHEELVEAFLEKISRDLRRCAMFGTCDLNKLDWTEIFESIDKGKYGEMVVEFDGKYYEMTIREVEE</sequence>
<reference evidence="2 3" key="1">
    <citation type="submission" date="2016-10" db="EMBL/GenBank/DDBJ databases">
        <authorList>
            <person name="de Groot N.N."/>
        </authorList>
    </citation>
    <scope>NUCLEOTIDE SEQUENCE [LARGE SCALE GENOMIC DNA]</scope>
    <source>
        <strain evidence="2 3">Sb05</strain>
    </source>
</reference>
<proteinExistence type="predicted"/>
<dbReference type="EMBL" id="FNKE01000001">
    <property type="protein sequence ID" value="SDQ09053.1"/>
    <property type="molecule type" value="Genomic_DNA"/>
</dbReference>
<keyword evidence="1" id="KW-0812">Transmembrane</keyword>
<gene>
    <name evidence="2" type="ORF">SAMN05216392_0363</name>
</gene>
<keyword evidence="1" id="KW-1133">Transmembrane helix</keyword>